<evidence type="ECO:0000313" key="8">
    <source>
        <dbReference type="EMBL" id="AEU38967.1"/>
    </source>
</evidence>
<evidence type="ECO:0000256" key="2">
    <source>
        <dbReference type="ARBA" id="ARBA00023015"/>
    </source>
</evidence>
<dbReference type="InterPro" id="IPR014284">
    <property type="entry name" value="RNA_pol_sigma-70_dom"/>
</dbReference>
<dbReference type="GO" id="GO:0006352">
    <property type="term" value="P:DNA-templated transcription initiation"/>
    <property type="evidence" value="ECO:0007669"/>
    <property type="project" value="InterPro"/>
</dbReference>
<dbReference type="Gene3D" id="1.10.10.10">
    <property type="entry name" value="Winged helix-like DNA-binding domain superfamily/Winged helix DNA-binding domain"/>
    <property type="match status" value="1"/>
</dbReference>
<dbReference type="PANTHER" id="PTHR43133:SF8">
    <property type="entry name" value="RNA POLYMERASE SIGMA FACTOR HI_1459-RELATED"/>
    <property type="match status" value="1"/>
</dbReference>
<evidence type="ECO:0000256" key="5">
    <source>
        <dbReference type="ARBA" id="ARBA00023163"/>
    </source>
</evidence>
<evidence type="ECO:0000256" key="4">
    <source>
        <dbReference type="ARBA" id="ARBA00023125"/>
    </source>
</evidence>
<protein>
    <submittedName>
        <fullName evidence="8">RNA polymerase, sigma-24 subunit, ECF subfamily</fullName>
    </submittedName>
</protein>
<evidence type="ECO:0000259" key="7">
    <source>
        <dbReference type="Pfam" id="PF08281"/>
    </source>
</evidence>
<dbReference type="PANTHER" id="PTHR43133">
    <property type="entry name" value="RNA POLYMERASE ECF-TYPE SIGMA FACTO"/>
    <property type="match status" value="1"/>
</dbReference>
<evidence type="ECO:0000256" key="3">
    <source>
        <dbReference type="ARBA" id="ARBA00023082"/>
    </source>
</evidence>
<dbReference type="EMBL" id="CP003130">
    <property type="protein sequence ID" value="AEU38967.1"/>
    <property type="molecule type" value="Genomic_DNA"/>
</dbReference>
<dbReference type="Gene3D" id="1.10.1740.10">
    <property type="match status" value="1"/>
</dbReference>
<dbReference type="Pfam" id="PF08281">
    <property type="entry name" value="Sigma70_r4_2"/>
    <property type="match status" value="1"/>
</dbReference>
<name>G8NXH2_GRAMM</name>
<dbReference type="GO" id="GO:0016987">
    <property type="term" value="F:sigma factor activity"/>
    <property type="evidence" value="ECO:0007669"/>
    <property type="project" value="UniProtKB-KW"/>
</dbReference>
<dbReference type="InterPro" id="IPR013324">
    <property type="entry name" value="RNA_pol_sigma_r3/r4-like"/>
</dbReference>
<keyword evidence="5" id="KW-0804">Transcription</keyword>
<dbReference type="Pfam" id="PF04542">
    <property type="entry name" value="Sigma70_r2"/>
    <property type="match status" value="1"/>
</dbReference>
<feature type="domain" description="RNA polymerase sigma factor 70 region 4 type 2" evidence="7">
    <location>
        <begin position="116"/>
        <end position="167"/>
    </location>
</feature>
<dbReference type="STRING" id="682795.AciX8_4697"/>
<dbReference type="SUPFAM" id="SSF88659">
    <property type="entry name" value="Sigma3 and sigma4 domains of RNA polymerase sigma factors"/>
    <property type="match status" value="1"/>
</dbReference>
<dbReference type="InterPro" id="IPR039425">
    <property type="entry name" value="RNA_pol_sigma-70-like"/>
</dbReference>
<evidence type="ECO:0000313" key="9">
    <source>
        <dbReference type="Proteomes" id="UP000007113"/>
    </source>
</evidence>
<dbReference type="GO" id="GO:0003677">
    <property type="term" value="F:DNA binding"/>
    <property type="evidence" value="ECO:0007669"/>
    <property type="project" value="UniProtKB-KW"/>
</dbReference>
<dbReference type="Proteomes" id="UP000007113">
    <property type="component" value="Chromosome"/>
</dbReference>
<comment type="similarity">
    <text evidence="1">Belongs to the sigma-70 factor family. ECF subfamily.</text>
</comment>
<dbReference type="InterPro" id="IPR013249">
    <property type="entry name" value="RNA_pol_sigma70_r4_t2"/>
</dbReference>
<dbReference type="SUPFAM" id="SSF88946">
    <property type="entry name" value="Sigma2 domain of RNA polymerase sigma factors"/>
    <property type="match status" value="1"/>
</dbReference>
<keyword evidence="3" id="KW-0731">Sigma factor</keyword>
<organism evidence="8 9">
    <name type="scientific">Granulicella mallensis (strain ATCC BAA-1857 / DSM 23137 / MP5ACTX8)</name>
    <dbReference type="NCBI Taxonomy" id="682795"/>
    <lineage>
        <taxon>Bacteria</taxon>
        <taxon>Pseudomonadati</taxon>
        <taxon>Acidobacteriota</taxon>
        <taxon>Terriglobia</taxon>
        <taxon>Terriglobales</taxon>
        <taxon>Acidobacteriaceae</taxon>
        <taxon>Granulicella</taxon>
    </lineage>
</organism>
<keyword evidence="4" id="KW-0238">DNA-binding</keyword>
<dbReference type="eggNOG" id="COG1595">
    <property type="taxonomic scope" value="Bacteria"/>
</dbReference>
<evidence type="ECO:0000256" key="1">
    <source>
        <dbReference type="ARBA" id="ARBA00010641"/>
    </source>
</evidence>
<keyword evidence="2" id="KW-0805">Transcription regulation</keyword>
<dbReference type="HOGENOM" id="CLU_047691_3_0_0"/>
<dbReference type="InterPro" id="IPR007627">
    <property type="entry name" value="RNA_pol_sigma70_r2"/>
</dbReference>
<keyword evidence="9" id="KW-1185">Reference proteome</keyword>
<feature type="domain" description="RNA polymerase sigma-70 region 2" evidence="6">
    <location>
        <begin position="21"/>
        <end position="84"/>
    </location>
</feature>
<gene>
    <name evidence="8" type="ordered locus">AciX8_4697</name>
</gene>
<dbReference type="NCBIfam" id="TIGR02937">
    <property type="entry name" value="sigma70-ECF"/>
    <property type="match status" value="1"/>
</dbReference>
<dbReference type="InterPro" id="IPR013325">
    <property type="entry name" value="RNA_pol_sigma_r2"/>
</dbReference>
<dbReference type="AlphaFoldDB" id="G8NXH2"/>
<sequence length="188" mass="21680">MQPKTMTVPQESREAAFARIVAEHARFLYRVAYSLLRHPQDAEDAVQDALLKLYRGESWRGMEDERAFLARVVWRSALDRVRMRSVGVEDEDAELRLQDVRPSPESAAAESDEHALLHELIEDLPLELREPLLLTAMEELSSKEVGLMLGLPEGTVRTRLMRARAALREQFRERFEERSQAVAGTRRR</sequence>
<reference evidence="8 9" key="1">
    <citation type="submission" date="2011-11" db="EMBL/GenBank/DDBJ databases">
        <title>Complete sequence of Granulicella mallensis MP5ACTX8.</title>
        <authorList>
            <consortium name="US DOE Joint Genome Institute"/>
            <person name="Lucas S."/>
            <person name="Copeland A."/>
            <person name="Lapidus A."/>
            <person name="Cheng J.-F."/>
            <person name="Goodwin L."/>
            <person name="Pitluck S."/>
            <person name="Peters L."/>
            <person name="Lu M."/>
            <person name="Detter J.C."/>
            <person name="Han C."/>
            <person name="Tapia R."/>
            <person name="Land M."/>
            <person name="Hauser L."/>
            <person name="Kyrpides N."/>
            <person name="Ivanova N."/>
            <person name="Mikhailova N."/>
            <person name="Pagani I."/>
            <person name="Rawat S."/>
            <person name="Mannisto M."/>
            <person name="Haggblom M."/>
            <person name="Woyke T."/>
        </authorList>
    </citation>
    <scope>NUCLEOTIDE SEQUENCE [LARGE SCALE GENOMIC DNA]</scope>
    <source>
        <strain evidence="9">ATCC BAA-1857 / DSM 23137 / MP5ACTX8</strain>
    </source>
</reference>
<dbReference type="InterPro" id="IPR036388">
    <property type="entry name" value="WH-like_DNA-bd_sf"/>
</dbReference>
<evidence type="ECO:0000259" key="6">
    <source>
        <dbReference type="Pfam" id="PF04542"/>
    </source>
</evidence>
<proteinExistence type="inferred from homology"/>
<dbReference type="KEGG" id="gma:AciX8_4697"/>
<accession>G8NXH2</accession>